<dbReference type="RefSeq" id="WP_048367838.1">
    <property type="nucleotide sequence ID" value="NZ_CAKZJC010000122.1"/>
</dbReference>
<protein>
    <submittedName>
        <fullName evidence="1">Type VI secretion system lipoprotein TssJ</fullName>
    </submittedName>
</protein>
<dbReference type="PROSITE" id="PS51257">
    <property type="entry name" value="PROKAR_LIPOPROTEIN"/>
    <property type="match status" value="1"/>
</dbReference>
<dbReference type="Pfam" id="PF12790">
    <property type="entry name" value="T6SS-SciN"/>
    <property type="match status" value="1"/>
</dbReference>
<sequence length="165" mass="17973">MSRSTPLYRNVLLALTVWLLGGCSALSPYSSLTKLDLTLSASDQVNLDLNGRPSPLVVRLLELKHPVAFENADFFSLYERPKASLSPDLVTSEELEVRPGETVDLKLSVEPGSRYVAVLAAYRDLPQTQWRYVVPLAAGDLTTAHLVLDQAGIHNAARASAQADD</sequence>
<accession>A0A0J6IHG7</accession>
<dbReference type="STRING" id="1608996.TU84_05325"/>
<organism evidence="1 2">
    <name type="scientific">Pseudomonas helleri</name>
    <dbReference type="NCBI Taxonomy" id="1608996"/>
    <lineage>
        <taxon>Bacteria</taxon>
        <taxon>Pseudomonadati</taxon>
        <taxon>Pseudomonadota</taxon>
        <taxon>Gammaproteobacteria</taxon>
        <taxon>Pseudomonadales</taxon>
        <taxon>Pseudomonadaceae</taxon>
        <taxon>Pseudomonas</taxon>
    </lineage>
</organism>
<dbReference type="EMBL" id="WIVV01000053">
    <property type="protein sequence ID" value="MQU43395.1"/>
    <property type="molecule type" value="Genomic_DNA"/>
</dbReference>
<dbReference type="InterPro" id="IPR038706">
    <property type="entry name" value="Type_VI_SciN-like_sf"/>
</dbReference>
<dbReference type="AlphaFoldDB" id="A0A0J6IHG7"/>
<evidence type="ECO:0000313" key="1">
    <source>
        <dbReference type="EMBL" id="MQU43395.1"/>
    </source>
</evidence>
<dbReference type="OrthoDB" id="5471061at2"/>
<dbReference type="PANTHER" id="PTHR37625">
    <property type="entry name" value="OUTER MEMBRANE LIPOPROTEIN-RELATED"/>
    <property type="match status" value="1"/>
</dbReference>
<dbReference type="PANTHER" id="PTHR37625:SF4">
    <property type="entry name" value="OUTER MEMBRANE LIPOPROTEIN"/>
    <property type="match status" value="1"/>
</dbReference>
<comment type="caution">
    <text evidence="1">The sequence shown here is derived from an EMBL/GenBank/DDBJ whole genome shotgun (WGS) entry which is preliminary data.</text>
</comment>
<reference evidence="1 2" key="1">
    <citation type="submission" date="2019-10" db="EMBL/GenBank/DDBJ databases">
        <title>Evaluation of single-gene subtyping targets for Pseudomonas.</title>
        <authorList>
            <person name="Reichler S.J."/>
            <person name="Orsi R.H."/>
            <person name="Wiedmann M."/>
            <person name="Martin N.H."/>
            <person name="Murphy S.I."/>
        </authorList>
    </citation>
    <scope>NUCLEOTIDE SEQUENCE [LARGE SCALE GENOMIC DNA]</scope>
    <source>
        <strain evidence="1 2">FSL R10-1876</strain>
    </source>
</reference>
<keyword evidence="1" id="KW-0449">Lipoprotein</keyword>
<dbReference type="InterPro" id="IPR017734">
    <property type="entry name" value="T6SS_SciN"/>
</dbReference>
<dbReference type="Proteomes" id="UP000466863">
    <property type="component" value="Unassembled WGS sequence"/>
</dbReference>
<name>A0A0J6IHG7_9PSED</name>
<proteinExistence type="predicted"/>
<dbReference type="NCBIfam" id="TIGR03352">
    <property type="entry name" value="VI_chp_3"/>
    <property type="match status" value="1"/>
</dbReference>
<evidence type="ECO:0000313" key="2">
    <source>
        <dbReference type="Proteomes" id="UP000466863"/>
    </source>
</evidence>
<gene>
    <name evidence="1" type="primary">tssJ</name>
    <name evidence="1" type="ORF">GHO28_12900</name>
</gene>
<dbReference type="Gene3D" id="2.60.40.4150">
    <property type="entry name" value="Type VI secretion system, lipoprotein SciN"/>
    <property type="match status" value="1"/>
</dbReference>